<evidence type="ECO:0000313" key="4">
    <source>
        <dbReference type="Proteomes" id="UP000784294"/>
    </source>
</evidence>
<dbReference type="GO" id="GO:0019898">
    <property type="term" value="C:extrinsic component of membrane"/>
    <property type="evidence" value="ECO:0007669"/>
    <property type="project" value="TreeGrafter"/>
</dbReference>
<dbReference type="PANTHER" id="PTHR22826:SF106">
    <property type="entry name" value="TRIO, ISOFORM A"/>
    <property type="match status" value="1"/>
</dbReference>
<keyword evidence="1" id="KW-0344">Guanine-nucleotide releasing factor</keyword>
<dbReference type="Pfam" id="PF22697">
    <property type="entry name" value="SOS1_NGEF_PH"/>
    <property type="match status" value="1"/>
</dbReference>
<evidence type="ECO:0000259" key="2">
    <source>
        <dbReference type="Pfam" id="PF22697"/>
    </source>
</evidence>
<accession>A0A448WSM9</accession>
<dbReference type="OrthoDB" id="10256089at2759"/>
<name>A0A448WSM9_9PLAT</name>
<reference evidence="3" key="1">
    <citation type="submission" date="2018-11" db="EMBL/GenBank/DDBJ databases">
        <authorList>
            <consortium name="Pathogen Informatics"/>
        </authorList>
    </citation>
    <scope>NUCLEOTIDE SEQUENCE</scope>
</reference>
<evidence type="ECO:0000313" key="3">
    <source>
        <dbReference type="EMBL" id="VEL19223.1"/>
    </source>
</evidence>
<dbReference type="GO" id="GO:0005737">
    <property type="term" value="C:cytoplasm"/>
    <property type="evidence" value="ECO:0007669"/>
    <property type="project" value="TreeGrafter"/>
</dbReference>
<evidence type="ECO:0000256" key="1">
    <source>
        <dbReference type="ARBA" id="ARBA00022658"/>
    </source>
</evidence>
<dbReference type="InterPro" id="IPR051336">
    <property type="entry name" value="RhoGEF_Guanine_NuclExch_SF"/>
</dbReference>
<sequence>MSSLGEVVLQDQFTVWEPKQIIKKGRDRRVFLFDAYLILAKEQASLPGEHKARYLFKLRLLLADCNITEHIEGDQCKFALWTGRVPPIHEYRLVLKATTLEIKQASIPFTLDLYAVVYPLFPAI</sequence>
<comment type="caution">
    <text evidence="3">The sequence shown here is derived from an EMBL/GenBank/DDBJ whole genome shotgun (WGS) entry which is preliminary data.</text>
</comment>
<dbReference type="Proteomes" id="UP000784294">
    <property type="component" value="Unassembled WGS sequence"/>
</dbReference>
<gene>
    <name evidence="3" type="ORF">PXEA_LOCUS12663</name>
</gene>
<proteinExistence type="predicted"/>
<dbReference type="InterPro" id="IPR055251">
    <property type="entry name" value="SOS1_NGEF_PH"/>
</dbReference>
<dbReference type="EMBL" id="CAAALY010040667">
    <property type="protein sequence ID" value="VEL19223.1"/>
    <property type="molecule type" value="Genomic_DNA"/>
</dbReference>
<dbReference type="Gene3D" id="2.30.29.30">
    <property type="entry name" value="Pleckstrin-homology domain (PH domain)/Phosphotyrosine-binding domain (PTB)"/>
    <property type="match status" value="1"/>
</dbReference>
<keyword evidence="4" id="KW-1185">Reference proteome</keyword>
<feature type="domain" description="SOS1/NGEF-like PH" evidence="2">
    <location>
        <begin position="2"/>
        <end position="105"/>
    </location>
</feature>
<dbReference type="GO" id="GO:0005085">
    <property type="term" value="F:guanyl-nucleotide exchange factor activity"/>
    <property type="evidence" value="ECO:0007669"/>
    <property type="project" value="UniProtKB-KW"/>
</dbReference>
<dbReference type="PANTHER" id="PTHR22826">
    <property type="entry name" value="RHO GUANINE EXCHANGE FACTOR-RELATED"/>
    <property type="match status" value="1"/>
</dbReference>
<dbReference type="SUPFAM" id="SSF50729">
    <property type="entry name" value="PH domain-like"/>
    <property type="match status" value="1"/>
</dbReference>
<protein>
    <recommendedName>
        <fullName evidence="2">SOS1/NGEF-like PH domain-containing protein</fullName>
    </recommendedName>
</protein>
<dbReference type="InterPro" id="IPR011993">
    <property type="entry name" value="PH-like_dom_sf"/>
</dbReference>
<organism evidence="3 4">
    <name type="scientific">Protopolystoma xenopodis</name>
    <dbReference type="NCBI Taxonomy" id="117903"/>
    <lineage>
        <taxon>Eukaryota</taxon>
        <taxon>Metazoa</taxon>
        <taxon>Spiralia</taxon>
        <taxon>Lophotrochozoa</taxon>
        <taxon>Platyhelminthes</taxon>
        <taxon>Monogenea</taxon>
        <taxon>Polyopisthocotylea</taxon>
        <taxon>Polystomatidea</taxon>
        <taxon>Polystomatidae</taxon>
        <taxon>Protopolystoma</taxon>
    </lineage>
</organism>
<dbReference type="AlphaFoldDB" id="A0A448WSM9"/>
<dbReference type="GO" id="GO:0007411">
    <property type="term" value="P:axon guidance"/>
    <property type="evidence" value="ECO:0007669"/>
    <property type="project" value="TreeGrafter"/>
</dbReference>